<dbReference type="PANTHER" id="PTHR43080">
    <property type="entry name" value="CBS DOMAIN-CONTAINING PROTEIN CBSX3, MITOCHONDRIAL"/>
    <property type="match status" value="1"/>
</dbReference>
<feature type="domain" description="CBS" evidence="3">
    <location>
        <begin position="9"/>
        <end position="68"/>
    </location>
</feature>
<dbReference type="EMBL" id="AP018738">
    <property type="protein sequence ID" value="BBE51215.1"/>
    <property type="molecule type" value="Genomic_DNA"/>
</dbReference>
<dbReference type="STRING" id="1188319.OYT1_00667"/>
<dbReference type="CDD" id="cd09836">
    <property type="entry name" value="CBS_pair_arch"/>
    <property type="match status" value="1"/>
</dbReference>
<dbReference type="AlphaFoldDB" id="A0A2Z6GDG1"/>
<dbReference type="Gene3D" id="3.10.580.10">
    <property type="entry name" value="CBS-domain"/>
    <property type="match status" value="2"/>
</dbReference>
<keyword evidence="1 2" id="KW-0129">CBS domain</keyword>
<feature type="domain" description="CBS" evidence="3">
    <location>
        <begin position="137"/>
        <end position="194"/>
    </location>
</feature>
<proteinExistence type="predicted"/>
<name>A0A2Z6GDG1_9PROT</name>
<dbReference type="Pfam" id="PF00571">
    <property type="entry name" value="CBS"/>
    <property type="match status" value="4"/>
</dbReference>
<dbReference type="KEGG" id="fam:OYT1_ch1676"/>
<evidence type="ECO:0000313" key="5">
    <source>
        <dbReference type="Proteomes" id="UP000033070"/>
    </source>
</evidence>
<dbReference type="PROSITE" id="PS51371">
    <property type="entry name" value="CBS"/>
    <property type="match status" value="4"/>
</dbReference>
<gene>
    <name evidence="4" type="ORF">OYT1_ch1676</name>
</gene>
<feature type="domain" description="CBS" evidence="3">
    <location>
        <begin position="200"/>
        <end position="253"/>
    </location>
</feature>
<organism evidence="4 5">
    <name type="scientific">Ferriphaselus amnicola</name>
    <dbReference type="NCBI Taxonomy" id="1188319"/>
    <lineage>
        <taxon>Bacteria</taxon>
        <taxon>Pseudomonadati</taxon>
        <taxon>Pseudomonadota</taxon>
        <taxon>Betaproteobacteria</taxon>
        <taxon>Nitrosomonadales</taxon>
        <taxon>Gallionellaceae</taxon>
        <taxon>Ferriphaselus</taxon>
    </lineage>
</organism>
<dbReference type="InterPro" id="IPR051257">
    <property type="entry name" value="Diverse_CBS-Domain"/>
</dbReference>
<dbReference type="OrthoDB" id="9794094at2"/>
<dbReference type="PANTHER" id="PTHR43080:SF29">
    <property type="entry name" value="OS02G0818000 PROTEIN"/>
    <property type="match status" value="1"/>
</dbReference>
<dbReference type="SMART" id="SM00116">
    <property type="entry name" value="CBS"/>
    <property type="match status" value="4"/>
</dbReference>
<protein>
    <submittedName>
        <fullName evidence="4">Inosine-5'-monophosphate dehydrogenase</fullName>
    </submittedName>
</protein>
<evidence type="ECO:0000256" key="1">
    <source>
        <dbReference type="ARBA" id="ARBA00023122"/>
    </source>
</evidence>
<feature type="domain" description="CBS" evidence="3">
    <location>
        <begin position="72"/>
        <end position="131"/>
    </location>
</feature>
<dbReference type="InterPro" id="IPR000644">
    <property type="entry name" value="CBS_dom"/>
</dbReference>
<evidence type="ECO:0000313" key="4">
    <source>
        <dbReference type="EMBL" id="BBE51215.1"/>
    </source>
</evidence>
<keyword evidence="5" id="KW-1185">Reference proteome</keyword>
<dbReference type="SUPFAM" id="SSF54631">
    <property type="entry name" value="CBS-domain pair"/>
    <property type="match status" value="2"/>
</dbReference>
<reference evidence="4 5" key="1">
    <citation type="submission" date="2018-06" db="EMBL/GenBank/DDBJ databases">
        <title>OYT1 Genome Sequencing.</title>
        <authorList>
            <person name="Kato S."/>
            <person name="Itoh T."/>
            <person name="Ohkuma M."/>
        </authorList>
    </citation>
    <scope>NUCLEOTIDE SEQUENCE [LARGE SCALE GENOMIC DNA]</scope>
    <source>
        <strain evidence="4 5">OYT1</strain>
    </source>
</reference>
<evidence type="ECO:0000259" key="3">
    <source>
        <dbReference type="PROSITE" id="PS51371"/>
    </source>
</evidence>
<dbReference type="Proteomes" id="UP000033070">
    <property type="component" value="Chromosome"/>
</dbReference>
<accession>A0A2Z6GDG1</accession>
<evidence type="ECO:0000256" key="2">
    <source>
        <dbReference type="PROSITE-ProRule" id="PRU00703"/>
    </source>
</evidence>
<dbReference type="InterPro" id="IPR046342">
    <property type="entry name" value="CBS_dom_sf"/>
</dbReference>
<sequence length="253" mass="27212">MNTIISKLMTANVVSVTPSTTLDQCAALMDERRISSLVVTDQGLPIGILTERDMLSALSCQLSRSTAVERVMGKPLVTVRDDVSYREAVRLFGKHSIRHLVVVDLDGKLIGIISETDLCRKGGIAEMLGQRSIASAMDQNPVLLPHDTDISAAAMWMGRGRQSSVFVVTGARPVGILTERDMVKQYRQGGVHDGLAEGIMSSPVATISSEQTLIEAAQQMTSMSIRHLAVVDGKGDIIGQLSENDLLKGVDVV</sequence>